<dbReference type="EMBL" id="MWQN01000004">
    <property type="protein sequence ID" value="OPC77527.1"/>
    <property type="molecule type" value="Genomic_DNA"/>
</dbReference>
<evidence type="ECO:0000256" key="1">
    <source>
        <dbReference type="SAM" id="MobiDB-lite"/>
    </source>
</evidence>
<keyword evidence="3" id="KW-1185">Reference proteome</keyword>
<evidence type="ECO:0008006" key="4">
    <source>
        <dbReference type="Google" id="ProtNLM"/>
    </source>
</evidence>
<organism evidence="2 3">
    <name type="scientific">Embleya scabrispora</name>
    <dbReference type="NCBI Taxonomy" id="159449"/>
    <lineage>
        <taxon>Bacteria</taxon>
        <taxon>Bacillati</taxon>
        <taxon>Actinomycetota</taxon>
        <taxon>Actinomycetes</taxon>
        <taxon>Kitasatosporales</taxon>
        <taxon>Streptomycetaceae</taxon>
        <taxon>Embleya</taxon>
    </lineage>
</organism>
<dbReference type="RefSeq" id="WP_078982282.1">
    <property type="nucleotide sequence ID" value="NZ_MWQN01000004.1"/>
</dbReference>
<dbReference type="SUPFAM" id="SSF51735">
    <property type="entry name" value="NAD(P)-binding Rossmann-fold domains"/>
    <property type="match status" value="1"/>
</dbReference>
<protein>
    <recommendedName>
        <fullName evidence="4">Short-chain dehydrogenase</fullName>
    </recommendedName>
</protein>
<sequence>MGADEVAFLRHVAERNSARRVGMPDYVVRAVLFALIGPYVTGPVVHVDGGWAPRPTRGEPPAGGPRRAAPPGVPLWQDRVG</sequence>
<gene>
    <name evidence="2" type="ORF">B4N89_44360</name>
</gene>
<reference evidence="2 3" key="1">
    <citation type="submission" date="2017-03" db="EMBL/GenBank/DDBJ databases">
        <title>Draft genome sequence of Streptomyces scabrisporus NF3, endophyte isolated from Amphipterygium adstringens.</title>
        <authorList>
            <person name="Vazquez M."/>
            <person name="Ceapa C.D."/>
            <person name="Rodriguez Luna D."/>
            <person name="Sanchez Esquivel S."/>
        </authorList>
    </citation>
    <scope>NUCLEOTIDE SEQUENCE [LARGE SCALE GENOMIC DNA]</scope>
    <source>
        <strain evidence="2 3">NF3</strain>
    </source>
</reference>
<evidence type="ECO:0000313" key="3">
    <source>
        <dbReference type="Proteomes" id="UP000190037"/>
    </source>
</evidence>
<evidence type="ECO:0000313" key="2">
    <source>
        <dbReference type="EMBL" id="OPC77527.1"/>
    </source>
</evidence>
<feature type="region of interest" description="Disordered" evidence="1">
    <location>
        <begin position="51"/>
        <end position="81"/>
    </location>
</feature>
<name>A0A1T3NL18_9ACTN</name>
<comment type="caution">
    <text evidence="2">The sequence shown here is derived from an EMBL/GenBank/DDBJ whole genome shotgun (WGS) entry which is preliminary data.</text>
</comment>
<dbReference type="STRING" id="159449.B4N89_44360"/>
<accession>A0A1T3NL18</accession>
<dbReference type="AlphaFoldDB" id="A0A1T3NL18"/>
<dbReference type="InterPro" id="IPR036291">
    <property type="entry name" value="NAD(P)-bd_dom_sf"/>
</dbReference>
<dbReference type="Proteomes" id="UP000190037">
    <property type="component" value="Unassembled WGS sequence"/>
</dbReference>
<proteinExistence type="predicted"/>